<protein>
    <submittedName>
        <fullName evidence="2">Response regulator transcription factor</fullName>
    </submittedName>
</protein>
<dbReference type="InterPro" id="IPR016032">
    <property type="entry name" value="Sig_transdc_resp-reg_C-effctor"/>
</dbReference>
<dbReference type="Proteomes" id="UP000305675">
    <property type="component" value="Unassembled WGS sequence"/>
</dbReference>
<gene>
    <name evidence="2" type="ORF">FCL42_18360</name>
</gene>
<organism evidence="2 3">
    <name type="scientific">Ferrimonas aestuarii</name>
    <dbReference type="NCBI Taxonomy" id="2569539"/>
    <lineage>
        <taxon>Bacteria</taxon>
        <taxon>Pseudomonadati</taxon>
        <taxon>Pseudomonadota</taxon>
        <taxon>Gammaproteobacteria</taxon>
        <taxon>Alteromonadales</taxon>
        <taxon>Ferrimonadaceae</taxon>
        <taxon>Ferrimonas</taxon>
    </lineage>
</organism>
<proteinExistence type="predicted"/>
<comment type="caution">
    <text evidence="2">The sequence shown here is derived from an EMBL/GenBank/DDBJ whole genome shotgun (WGS) entry which is preliminary data.</text>
</comment>
<accession>A0A4U1BIM2</accession>
<evidence type="ECO:0000259" key="1">
    <source>
        <dbReference type="SMART" id="SM00421"/>
    </source>
</evidence>
<dbReference type="GO" id="GO:0003677">
    <property type="term" value="F:DNA binding"/>
    <property type="evidence" value="ECO:0007669"/>
    <property type="project" value="InterPro"/>
</dbReference>
<keyword evidence="3" id="KW-1185">Reference proteome</keyword>
<evidence type="ECO:0000313" key="3">
    <source>
        <dbReference type="Proteomes" id="UP000305675"/>
    </source>
</evidence>
<reference evidence="2 3" key="1">
    <citation type="submission" date="2019-04" db="EMBL/GenBank/DDBJ databases">
        <authorList>
            <person name="Hwang J.C."/>
        </authorList>
    </citation>
    <scope>NUCLEOTIDE SEQUENCE [LARGE SCALE GENOMIC DNA]</scope>
    <source>
        <strain evidence="2 3">IMCC35002</strain>
    </source>
</reference>
<dbReference type="EMBL" id="SWCJ01000019">
    <property type="protein sequence ID" value="TKB50959.1"/>
    <property type="molecule type" value="Genomic_DNA"/>
</dbReference>
<dbReference type="GO" id="GO:0006355">
    <property type="term" value="P:regulation of DNA-templated transcription"/>
    <property type="evidence" value="ECO:0007669"/>
    <property type="project" value="InterPro"/>
</dbReference>
<dbReference type="SUPFAM" id="SSF46894">
    <property type="entry name" value="C-terminal effector domain of the bipartite response regulators"/>
    <property type="match status" value="1"/>
</dbReference>
<dbReference type="Pfam" id="PF00196">
    <property type="entry name" value="GerE"/>
    <property type="match status" value="1"/>
</dbReference>
<dbReference type="RefSeq" id="WP_136864891.1">
    <property type="nucleotide sequence ID" value="NZ_SWCJ01000019.1"/>
</dbReference>
<dbReference type="OrthoDB" id="6115007at2"/>
<name>A0A4U1BIM2_9GAMM</name>
<dbReference type="AlphaFoldDB" id="A0A4U1BIM2"/>
<dbReference type="InterPro" id="IPR036388">
    <property type="entry name" value="WH-like_DNA-bd_sf"/>
</dbReference>
<dbReference type="InterPro" id="IPR000792">
    <property type="entry name" value="Tscrpt_reg_LuxR_C"/>
</dbReference>
<dbReference type="SMART" id="SM00421">
    <property type="entry name" value="HTH_LUXR"/>
    <property type="match status" value="1"/>
</dbReference>
<feature type="domain" description="HTH luxR-type" evidence="1">
    <location>
        <begin position="121"/>
        <end position="178"/>
    </location>
</feature>
<sequence>MLPSGWIFYQSVHFQQSRHDSWAMTPWNLSFDNQFECSNILVSHSELRQSACALLATEKSAIFHFDLDSERQTLGLRVVCGQGEQGYLFLIFDQLNCAKKADVMGYVSQSILPYVHQQSARKSPSQRTKTVVRLTALGFTTTEIANALFLSNRGVDYHLDLAKKHLGASNRSALIFLAMQQDWFT</sequence>
<dbReference type="Gene3D" id="1.10.10.10">
    <property type="entry name" value="Winged helix-like DNA-binding domain superfamily/Winged helix DNA-binding domain"/>
    <property type="match status" value="1"/>
</dbReference>
<evidence type="ECO:0000313" key="2">
    <source>
        <dbReference type="EMBL" id="TKB50959.1"/>
    </source>
</evidence>